<dbReference type="EMBL" id="QJHL01000029">
    <property type="protein sequence ID" value="PXY42889.1"/>
    <property type="molecule type" value="Genomic_DNA"/>
</dbReference>
<evidence type="ECO:0000313" key="1">
    <source>
        <dbReference type="EMBL" id="PXY42889.1"/>
    </source>
</evidence>
<accession>A0A2V4BV40</accession>
<keyword evidence="2" id="KW-1185">Reference proteome</keyword>
<sequence length="84" mass="8284">TSTVTVAKAAGTGVGTTFTYEITAPAASVTSNTTGIFSGLAGGVTYSFKVTDASGCYSIGSHTVPVVNPIAATATKLNDVYCNG</sequence>
<comment type="caution">
    <text evidence="1">The sequence shown here is derived from an EMBL/GenBank/DDBJ whole genome shotgun (WGS) entry which is preliminary data.</text>
</comment>
<proteinExistence type="predicted"/>
<dbReference type="AlphaFoldDB" id="A0A2V4BV40"/>
<feature type="non-terminal residue" evidence="1">
    <location>
        <position position="1"/>
    </location>
</feature>
<protein>
    <submittedName>
        <fullName evidence="1">Uncharacterized protein</fullName>
    </submittedName>
</protein>
<organism evidence="1 2">
    <name type="scientific">Flavobacterium hydrophilum</name>
    <dbReference type="NCBI Taxonomy" id="2211445"/>
    <lineage>
        <taxon>Bacteria</taxon>
        <taxon>Pseudomonadati</taxon>
        <taxon>Bacteroidota</taxon>
        <taxon>Flavobacteriia</taxon>
        <taxon>Flavobacteriales</taxon>
        <taxon>Flavobacteriaceae</taxon>
        <taxon>Flavobacterium</taxon>
    </lineage>
</organism>
<reference evidence="1 2" key="1">
    <citation type="submission" date="2018-05" db="EMBL/GenBank/DDBJ databases">
        <title>Flavobacterium sp. strain IMCC34758, incomplete genome.</title>
        <authorList>
            <person name="Joung Y."/>
        </authorList>
    </citation>
    <scope>NUCLEOTIDE SEQUENCE [LARGE SCALE GENOMIC DNA]</scope>
    <source>
        <strain evidence="1 2">IMCC34758</strain>
    </source>
</reference>
<feature type="non-terminal residue" evidence="1">
    <location>
        <position position="84"/>
    </location>
</feature>
<dbReference type="Proteomes" id="UP000247681">
    <property type="component" value="Unassembled WGS sequence"/>
</dbReference>
<evidence type="ECO:0000313" key="2">
    <source>
        <dbReference type="Proteomes" id="UP000247681"/>
    </source>
</evidence>
<dbReference type="RefSeq" id="WP_165830202.1">
    <property type="nucleotide sequence ID" value="NZ_QJHL01000029.1"/>
</dbReference>
<name>A0A2V4BV40_9FLAO</name>
<gene>
    <name evidence="1" type="ORF">DMB68_23195</name>
</gene>